<reference evidence="2 3" key="1">
    <citation type="journal article" date="2023" name="Sci. Data">
        <title>Genome assembly of the Korean intertidal mud-creeper Batillaria attramentaria.</title>
        <authorList>
            <person name="Patra A.K."/>
            <person name="Ho P.T."/>
            <person name="Jun S."/>
            <person name="Lee S.J."/>
            <person name="Kim Y."/>
            <person name="Won Y.J."/>
        </authorList>
    </citation>
    <scope>NUCLEOTIDE SEQUENCE [LARGE SCALE GENOMIC DNA]</scope>
    <source>
        <strain evidence="2">Wonlab-2016</strain>
    </source>
</reference>
<protein>
    <submittedName>
        <fullName evidence="2">Uncharacterized protein</fullName>
    </submittedName>
</protein>
<dbReference type="AlphaFoldDB" id="A0ABD0LKK5"/>
<evidence type="ECO:0000256" key="1">
    <source>
        <dbReference type="SAM" id="MobiDB-lite"/>
    </source>
</evidence>
<proteinExistence type="predicted"/>
<name>A0ABD0LKK5_9CAEN</name>
<evidence type="ECO:0000313" key="2">
    <source>
        <dbReference type="EMBL" id="KAK7499791.1"/>
    </source>
</evidence>
<keyword evidence="3" id="KW-1185">Reference proteome</keyword>
<accession>A0ABD0LKK5</accession>
<dbReference type="Proteomes" id="UP001519460">
    <property type="component" value="Unassembled WGS sequence"/>
</dbReference>
<feature type="region of interest" description="Disordered" evidence="1">
    <location>
        <begin position="1"/>
        <end position="20"/>
    </location>
</feature>
<dbReference type="EMBL" id="JACVVK020000041">
    <property type="protein sequence ID" value="KAK7499791.1"/>
    <property type="molecule type" value="Genomic_DNA"/>
</dbReference>
<sequence length="90" mass="10017">MASFSAYAAQETSSRQHSLYTLDSRVVRERTTVPDGDDNPVMRTPLLACSAAHVDECPPEPVAQEAVYERVDRRVGEAKYLHTAQVQNIL</sequence>
<organism evidence="2 3">
    <name type="scientific">Batillaria attramentaria</name>
    <dbReference type="NCBI Taxonomy" id="370345"/>
    <lineage>
        <taxon>Eukaryota</taxon>
        <taxon>Metazoa</taxon>
        <taxon>Spiralia</taxon>
        <taxon>Lophotrochozoa</taxon>
        <taxon>Mollusca</taxon>
        <taxon>Gastropoda</taxon>
        <taxon>Caenogastropoda</taxon>
        <taxon>Sorbeoconcha</taxon>
        <taxon>Cerithioidea</taxon>
        <taxon>Batillariidae</taxon>
        <taxon>Batillaria</taxon>
    </lineage>
</organism>
<comment type="caution">
    <text evidence="2">The sequence shown here is derived from an EMBL/GenBank/DDBJ whole genome shotgun (WGS) entry which is preliminary data.</text>
</comment>
<gene>
    <name evidence="2" type="ORF">BaRGS_00008882</name>
</gene>
<feature type="compositionally biased region" description="Polar residues" evidence="1">
    <location>
        <begin position="10"/>
        <end position="20"/>
    </location>
</feature>
<evidence type="ECO:0000313" key="3">
    <source>
        <dbReference type="Proteomes" id="UP001519460"/>
    </source>
</evidence>